<dbReference type="Proteomes" id="UP000052232">
    <property type="component" value="Unassembled WGS sequence"/>
</dbReference>
<evidence type="ECO:0000313" key="4">
    <source>
        <dbReference type="Proteomes" id="UP000052232"/>
    </source>
</evidence>
<protein>
    <recommendedName>
        <fullName evidence="2">Protein-glutamine gamma-glutamyltransferase-like C-terminal domain-containing protein</fullName>
    </recommendedName>
</protein>
<keyword evidence="1" id="KW-0812">Transmembrane</keyword>
<sequence length="255" mass="28228">MSSFEWLAPAPPAARVARDGGWASMAGPAHMSDDQLAAAHRVLLAGGDVQFDMTPAPGRPPPPAWLRALGEWLEWALAPVGRFLRWIGGFMPDAPYARIVLWAMIAALALLILGIVIDRVRHGVWRLPRWRRRRSAAAVDAAEEDWTPDAAPARAWLDEADALAAQGRYAQAVHHLLLRSVEDLARRRPHVVRPALTSRDLARAEGIPSAPRRLFTEIASAVERSLFGGRPIDADEWGRCRHAYADFARTRNWAS</sequence>
<feature type="domain" description="Protein-glutamine gamma-glutamyltransferase-like C-terminal" evidence="2">
    <location>
        <begin position="178"/>
        <end position="244"/>
    </location>
</feature>
<accession>A0A0J7Y004</accession>
<reference evidence="3 4" key="1">
    <citation type="journal article" date="2015" name="G3 (Bethesda)">
        <title>Insights into Ongoing Evolution of the Hexachlorocyclohexane Catabolic Pathway from Comparative Genomics of Ten Sphingomonadaceae Strains.</title>
        <authorList>
            <person name="Pearce S.L."/>
            <person name="Oakeshott J.G."/>
            <person name="Pandey G."/>
        </authorList>
    </citation>
    <scope>NUCLEOTIDE SEQUENCE [LARGE SCALE GENOMIC DNA]</scope>
    <source>
        <strain evidence="3 4">LL01</strain>
    </source>
</reference>
<dbReference type="PATRIC" id="fig|1420583.3.peg.55"/>
<comment type="caution">
    <text evidence="3">The sequence shown here is derived from an EMBL/GenBank/DDBJ whole genome shotgun (WGS) entry which is preliminary data.</text>
</comment>
<proteinExistence type="predicted"/>
<keyword evidence="1" id="KW-1133">Transmembrane helix</keyword>
<dbReference type="Pfam" id="PF13559">
    <property type="entry name" value="DUF4129"/>
    <property type="match status" value="1"/>
</dbReference>
<gene>
    <name evidence="3" type="ORF">V473_00315</name>
</gene>
<keyword evidence="1" id="KW-0472">Membrane</keyword>
<keyword evidence="4" id="KW-1185">Reference proteome</keyword>
<dbReference type="InterPro" id="IPR025403">
    <property type="entry name" value="TgpA-like_C"/>
</dbReference>
<organism evidence="3 4">
    <name type="scientific">Sphingobium cupriresistens LL01</name>
    <dbReference type="NCBI Taxonomy" id="1420583"/>
    <lineage>
        <taxon>Bacteria</taxon>
        <taxon>Pseudomonadati</taxon>
        <taxon>Pseudomonadota</taxon>
        <taxon>Alphaproteobacteria</taxon>
        <taxon>Sphingomonadales</taxon>
        <taxon>Sphingomonadaceae</taxon>
        <taxon>Sphingobium</taxon>
    </lineage>
</organism>
<dbReference type="EMBL" id="JACT01000001">
    <property type="protein sequence ID" value="KMS56753.1"/>
    <property type="molecule type" value="Genomic_DNA"/>
</dbReference>
<dbReference type="AlphaFoldDB" id="A0A0J7Y004"/>
<dbReference type="STRING" id="1420583.V473_00315"/>
<evidence type="ECO:0000256" key="1">
    <source>
        <dbReference type="SAM" id="Phobius"/>
    </source>
</evidence>
<feature type="transmembrane region" description="Helical" evidence="1">
    <location>
        <begin position="99"/>
        <end position="117"/>
    </location>
</feature>
<evidence type="ECO:0000259" key="2">
    <source>
        <dbReference type="Pfam" id="PF13559"/>
    </source>
</evidence>
<evidence type="ECO:0000313" key="3">
    <source>
        <dbReference type="EMBL" id="KMS56753.1"/>
    </source>
</evidence>
<name>A0A0J7Y004_9SPHN</name>